<dbReference type="InterPro" id="IPR007243">
    <property type="entry name" value="Atg6/Beclin"/>
</dbReference>
<evidence type="ECO:0000313" key="5">
    <source>
        <dbReference type="Proteomes" id="UP000095283"/>
    </source>
</evidence>
<dbReference type="GO" id="GO:0034272">
    <property type="term" value="C:phosphatidylinositol 3-kinase complex, class III, type II"/>
    <property type="evidence" value="ECO:0007669"/>
    <property type="project" value="TreeGrafter"/>
</dbReference>
<feature type="coiled-coil region" evidence="2">
    <location>
        <begin position="83"/>
        <end position="143"/>
    </location>
</feature>
<evidence type="ECO:0000256" key="1">
    <source>
        <dbReference type="ARBA" id="ARBA00005965"/>
    </source>
</evidence>
<protein>
    <submittedName>
        <fullName evidence="6">Beclin-1-like protein</fullName>
    </submittedName>
</protein>
<dbReference type="InterPro" id="IPR038274">
    <property type="entry name" value="Atg6/Beclin_C_sf"/>
</dbReference>
<dbReference type="GO" id="GO:0043548">
    <property type="term" value="F:phosphatidylinositol 3-kinase binding"/>
    <property type="evidence" value="ECO:0007669"/>
    <property type="project" value="TreeGrafter"/>
</dbReference>
<sequence>MSTQIQTEQRTFMCLNCQSPLKLDVNSREDKDKKISLDVDSADGLEGQSRNLLQIICDAEVPTDAPICKECSDALLTGMDQQLDTLEDDCSSYRQLIECLKSKHSNSDILAHRQTLRNLKEEERVLEAELQRLILEEKRLDDEQLEKKRELECRTEEEARLWRQFRDNHRRLLDIDEKTRKVDAELRYAEAQHRKLAGLNVLDLCFHIWVDSTDGTIVLSLGEINGFRLGRLPDRAVDWPEINAAWGQAVLLLDVTFNSCINAENECSPRKLQTDCYGKSFLYKGQAAQNPAFRLLYRINKDRLVQGNMEYSAKMLLNSEERWTKAMKILLANLRGAIVQVVAARPPAS</sequence>
<feature type="domain" description="Atg6 BARA" evidence="3">
    <location>
        <begin position="198"/>
        <end position="258"/>
    </location>
</feature>
<dbReference type="GO" id="GO:0000045">
    <property type="term" value="P:autophagosome assembly"/>
    <property type="evidence" value="ECO:0007669"/>
    <property type="project" value="TreeGrafter"/>
</dbReference>
<dbReference type="Pfam" id="PF17675">
    <property type="entry name" value="APG6_N"/>
    <property type="match status" value="1"/>
</dbReference>
<reference evidence="6" key="1">
    <citation type="submission" date="2016-11" db="UniProtKB">
        <authorList>
            <consortium name="WormBaseParasite"/>
        </authorList>
    </citation>
    <scope>IDENTIFICATION</scope>
</reference>
<dbReference type="Gene3D" id="1.10.418.40">
    <property type="entry name" value="Autophagy protein 6/Beclin 1"/>
    <property type="match status" value="2"/>
</dbReference>
<dbReference type="GO" id="GO:0000407">
    <property type="term" value="C:phagophore assembly site"/>
    <property type="evidence" value="ECO:0007669"/>
    <property type="project" value="TreeGrafter"/>
</dbReference>
<dbReference type="AlphaFoldDB" id="A0A1I7XD25"/>
<comment type="similarity">
    <text evidence="1">Belongs to the beclin family.</text>
</comment>
<keyword evidence="5" id="KW-1185">Reference proteome</keyword>
<organism evidence="5 6">
    <name type="scientific">Heterorhabditis bacteriophora</name>
    <name type="common">Entomopathogenic nematode worm</name>
    <dbReference type="NCBI Taxonomy" id="37862"/>
    <lineage>
        <taxon>Eukaryota</taxon>
        <taxon>Metazoa</taxon>
        <taxon>Ecdysozoa</taxon>
        <taxon>Nematoda</taxon>
        <taxon>Chromadorea</taxon>
        <taxon>Rhabditida</taxon>
        <taxon>Rhabditina</taxon>
        <taxon>Rhabditomorpha</taxon>
        <taxon>Strongyloidea</taxon>
        <taxon>Heterorhabditidae</taxon>
        <taxon>Heterorhabditis</taxon>
    </lineage>
</organism>
<proteinExistence type="inferred from homology"/>
<dbReference type="Gene3D" id="6.10.250.3110">
    <property type="match status" value="1"/>
</dbReference>
<evidence type="ECO:0000256" key="2">
    <source>
        <dbReference type="SAM" id="Coils"/>
    </source>
</evidence>
<dbReference type="InterPro" id="IPR041691">
    <property type="entry name" value="Atg6/beclin_CC"/>
</dbReference>
<keyword evidence="2" id="KW-0175">Coiled coil</keyword>
<dbReference type="GO" id="GO:0006995">
    <property type="term" value="P:cellular response to nitrogen starvation"/>
    <property type="evidence" value="ECO:0007669"/>
    <property type="project" value="TreeGrafter"/>
</dbReference>
<dbReference type="GO" id="GO:0000423">
    <property type="term" value="P:mitophagy"/>
    <property type="evidence" value="ECO:0007669"/>
    <property type="project" value="TreeGrafter"/>
</dbReference>
<accession>A0A1I7XD25</accession>
<dbReference type="PANTHER" id="PTHR12768:SF4">
    <property type="entry name" value="BECLIN-1"/>
    <property type="match status" value="1"/>
</dbReference>
<dbReference type="WBParaSite" id="Hba_15433">
    <property type="protein sequence ID" value="Hba_15433"/>
    <property type="gene ID" value="Hba_15433"/>
</dbReference>
<dbReference type="GO" id="GO:0030674">
    <property type="term" value="F:protein-macromolecule adaptor activity"/>
    <property type="evidence" value="ECO:0007669"/>
    <property type="project" value="TreeGrafter"/>
</dbReference>
<name>A0A1I7XD25_HETBA</name>
<dbReference type="GO" id="GO:0045324">
    <property type="term" value="P:late endosome to vacuole transport"/>
    <property type="evidence" value="ECO:0007669"/>
    <property type="project" value="TreeGrafter"/>
</dbReference>
<dbReference type="PANTHER" id="PTHR12768">
    <property type="entry name" value="BECLIN 1"/>
    <property type="match status" value="1"/>
</dbReference>
<feature type="domain" description="Atg6/beclin coiled-coil" evidence="4">
    <location>
        <begin position="66"/>
        <end position="192"/>
    </location>
</feature>
<dbReference type="Proteomes" id="UP000095283">
    <property type="component" value="Unplaced"/>
</dbReference>
<dbReference type="GO" id="GO:0034271">
    <property type="term" value="C:phosphatidylinositol 3-kinase complex, class III, type I"/>
    <property type="evidence" value="ECO:0007669"/>
    <property type="project" value="TreeGrafter"/>
</dbReference>
<evidence type="ECO:0000313" key="6">
    <source>
        <dbReference type="WBParaSite" id="Hba_15433"/>
    </source>
</evidence>
<dbReference type="InterPro" id="IPR040455">
    <property type="entry name" value="Atg6_BARA"/>
</dbReference>
<evidence type="ECO:0000259" key="4">
    <source>
        <dbReference type="Pfam" id="PF17675"/>
    </source>
</evidence>
<evidence type="ECO:0000259" key="3">
    <source>
        <dbReference type="Pfam" id="PF04111"/>
    </source>
</evidence>
<dbReference type="Pfam" id="PF04111">
    <property type="entry name" value="APG6"/>
    <property type="match status" value="1"/>
</dbReference>